<dbReference type="EMBL" id="JAFVMG010000010">
    <property type="protein sequence ID" value="MBO1328802.1"/>
    <property type="molecule type" value="Genomic_DNA"/>
</dbReference>
<gene>
    <name evidence="3" type="ORF">J2D75_09985</name>
</gene>
<evidence type="ECO:0000256" key="1">
    <source>
        <dbReference type="SAM" id="MobiDB-lite"/>
    </source>
</evidence>
<keyword evidence="2" id="KW-0732">Signal</keyword>
<reference evidence="3 4" key="1">
    <citation type="submission" date="2021-03" db="EMBL/GenBank/DDBJ databases">
        <title>The complete genome sequence of Acetobacter suratthaniensis TBRC 1719.</title>
        <authorList>
            <person name="Charoenyingcharoen P."/>
            <person name="Yukphan P."/>
        </authorList>
    </citation>
    <scope>NUCLEOTIDE SEQUENCE [LARGE SCALE GENOMIC DNA]</scope>
    <source>
        <strain evidence="3 4">TBRC 1719</strain>
    </source>
</reference>
<evidence type="ECO:0000313" key="4">
    <source>
        <dbReference type="Proteomes" id="UP000664399"/>
    </source>
</evidence>
<organism evidence="3 4">
    <name type="scientific">Acetobacter suratthaniensis</name>
    <dbReference type="NCBI Taxonomy" id="1502841"/>
    <lineage>
        <taxon>Bacteria</taxon>
        <taxon>Pseudomonadati</taxon>
        <taxon>Pseudomonadota</taxon>
        <taxon>Alphaproteobacteria</taxon>
        <taxon>Acetobacterales</taxon>
        <taxon>Acetobacteraceae</taxon>
        <taxon>Acetobacter</taxon>
    </lineage>
</organism>
<comment type="caution">
    <text evidence="3">The sequence shown here is derived from an EMBL/GenBank/DDBJ whole genome shotgun (WGS) entry which is preliminary data.</text>
</comment>
<sequence length="125" mass="13856">MLPLFRGRWSLLAGFGVLALCLAGAPAHAEEDPGDDIDGHSRPDMHKLAGKPPLPRAHKDFSKYRFTPPGDKVVEQADANRLLFWTPDGRPDGYAQRRGSSIIYYNAQGTAIRVQRLTPAEMQDE</sequence>
<proteinExistence type="predicted"/>
<evidence type="ECO:0000313" key="3">
    <source>
        <dbReference type="EMBL" id="MBO1328802.1"/>
    </source>
</evidence>
<name>A0ABS3LN46_9PROT</name>
<accession>A0ABS3LN46</accession>
<protein>
    <submittedName>
        <fullName evidence="3">Uncharacterized protein</fullName>
    </submittedName>
</protein>
<keyword evidence="4" id="KW-1185">Reference proteome</keyword>
<feature type="signal peptide" evidence="2">
    <location>
        <begin position="1"/>
        <end position="29"/>
    </location>
</feature>
<dbReference type="RefSeq" id="WP_207854678.1">
    <property type="nucleotide sequence ID" value="NZ_JAFVMG010000010.1"/>
</dbReference>
<feature type="compositionally biased region" description="Basic and acidic residues" evidence="1">
    <location>
        <begin position="37"/>
        <end position="47"/>
    </location>
</feature>
<feature type="chain" id="PRO_5045327247" evidence="2">
    <location>
        <begin position="30"/>
        <end position="125"/>
    </location>
</feature>
<evidence type="ECO:0000256" key="2">
    <source>
        <dbReference type="SAM" id="SignalP"/>
    </source>
</evidence>
<feature type="region of interest" description="Disordered" evidence="1">
    <location>
        <begin position="28"/>
        <end position="70"/>
    </location>
</feature>
<dbReference type="Proteomes" id="UP000664399">
    <property type="component" value="Unassembled WGS sequence"/>
</dbReference>